<dbReference type="Gene3D" id="2.60.120.10">
    <property type="entry name" value="Jelly Rolls"/>
    <property type="match status" value="1"/>
</dbReference>
<protein>
    <submittedName>
        <fullName evidence="2">Cupin</fullName>
    </submittedName>
</protein>
<evidence type="ECO:0000313" key="3">
    <source>
        <dbReference type="Proteomes" id="UP000178187"/>
    </source>
</evidence>
<feature type="domain" description="(S)-ureidoglycine aminohydrolase cupin" evidence="1">
    <location>
        <begin position="22"/>
        <end position="92"/>
    </location>
</feature>
<sequence>MPKLQIDSRIKVEKPSKEKLDQLKIANWPIWTKEASTFDWFYDDREICYFLEGKGTVKTDQGEASFQKGDLVTFPKGLSCTWHITEPVRKHYFFG</sequence>
<dbReference type="CDD" id="cd02227">
    <property type="entry name" value="cupin_TM1112-like"/>
    <property type="match status" value="1"/>
</dbReference>
<dbReference type="PANTHER" id="PTHR33271:SF22">
    <property type="entry name" value="OS04G0445200 PROTEIN"/>
    <property type="match status" value="1"/>
</dbReference>
<accession>A0A1G1L176</accession>
<organism evidence="2 3">
    <name type="scientific">Candidatus Danuiimicrobium aquiferis</name>
    <dbReference type="NCBI Taxonomy" id="1801832"/>
    <lineage>
        <taxon>Bacteria</taxon>
        <taxon>Pseudomonadati</taxon>
        <taxon>Candidatus Omnitrophota</taxon>
        <taxon>Candidatus Danuiimicrobium</taxon>
    </lineage>
</organism>
<dbReference type="InterPro" id="IPR008579">
    <property type="entry name" value="UGlyAH_Cupin_dom"/>
</dbReference>
<dbReference type="PANTHER" id="PTHR33271">
    <property type="entry name" value="OS04G0445200 PROTEIN"/>
    <property type="match status" value="1"/>
</dbReference>
<dbReference type="EMBL" id="MHFR01000022">
    <property type="protein sequence ID" value="OGW98891.1"/>
    <property type="molecule type" value="Genomic_DNA"/>
</dbReference>
<dbReference type="InterPro" id="IPR011051">
    <property type="entry name" value="RmlC_Cupin_sf"/>
</dbReference>
<evidence type="ECO:0000259" key="1">
    <source>
        <dbReference type="Pfam" id="PF05899"/>
    </source>
</evidence>
<gene>
    <name evidence="2" type="ORF">A3G33_02405</name>
</gene>
<dbReference type="Proteomes" id="UP000178187">
    <property type="component" value="Unassembled WGS sequence"/>
</dbReference>
<dbReference type="Pfam" id="PF05899">
    <property type="entry name" value="Cupin_3"/>
    <property type="match status" value="1"/>
</dbReference>
<name>A0A1G1L176_9BACT</name>
<dbReference type="SUPFAM" id="SSF51182">
    <property type="entry name" value="RmlC-like cupins"/>
    <property type="match status" value="1"/>
</dbReference>
<dbReference type="AlphaFoldDB" id="A0A1G1L176"/>
<reference evidence="2 3" key="1">
    <citation type="journal article" date="2016" name="Nat. Commun.">
        <title>Thousands of microbial genomes shed light on interconnected biogeochemical processes in an aquifer system.</title>
        <authorList>
            <person name="Anantharaman K."/>
            <person name="Brown C.T."/>
            <person name="Hug L.A."/>
            <person name="Sharon I."/>
            <person name="Castelle C.J."/>
            <person name="Probst A.J."/>
            <person name="Thomas B.C."/>
            <person name="Singh A."/>
            <person name="Wilkins M.J."/>
            <person name="Karaoz U."/>
            <person name="Brodie E.L."/>
            <person name="Williams K.H."/>
            <person name="Hubbard S.S."/>
            <person name="Banfield J.F."/>
        </authorList>
    </citation>
    <scope>NUCLEOTIDE SEQUENCE [LARGE SCALE GENOMIC DNA]</scope>
</reference>
<comment type="caution">
    <text evidence="2">The sequence shown here is derived from an EMBL/GenBank/DDBJ whole genome shotgun (WGS) entry which is preliminary data.</text>
</comment>
<dbReference type="InterPro" id="IPR014710">
    <property type="entry name" value="RmlC-like_jellyroll"/>
</dbReference>
<evidence type="ECO:0000313" key="2">
    <source>
        <dbReference type="EMBL" id="OGW98891.1"/>
    </source>
</evidence>
<proteinExistence type="predicted"/>